<keyword evidence="3" id="KW-1185">Reference proteome</keyword>
<dbReference type="Proteomes" id="UP000281474">
    <property type="component" value="Unassembled WGS sequence"/>
</dbReference>
<dbReference type="InterPro" id="IPR000488">
    <property type="entry name" value="Death_dom"/>
</dbReference>
<proteinExistence type="predicted"/>
<dbReference type="GO" id="GO:0007165">
    <property type="term" value="P:signal transduction"/>
    <property type="evidence" value="ECO:0007669"/>
    <property type="project" value="InterPro"/>
</dbReference>
<dbReference type="PROSITE" id="PS50017">
    <property type="entry name" value="DEATH_DOMAIN"/>
    <property type="match status" value="1"/>
</dbReference>
<reference evidence="2 3" key="1">
    <citation type="submission" date="2018-09" db="EMBL/GenBank/DDBJ databases">
        <title>Phylogeny of the Shewanellaceae, and recommendation for two new genera, Pseudoshewanella and Parashewanella.</title>
        <authorList>
            <person name="Wang G."/>
        </authorList>
    </citation>
    <scope>NUCLEOTIDE SEQUENCE [LARGE SCALE GENOMIC DNA]</scope>
    <source>
        <strain evidence="2 3">C51</strain>
    </source>
</reference>
<dbReference type="OrthoDB" id="9869100at2"/>
<gene>
    <name evidence="2" type="ORF">D5018_04255</name>
</gene>
<feature type="domain" description="Death" evidence="1">
    <location>
        <begin position="13"/>
        <end position="82"/>
    </location>
</feature>
<dbReference type="EMBL" id="QZEI01000009">
    <property type="protein sequence ID" value="RLV61060.1"/>
    <property type="molecule type" value="Genomic_DNA"/>
</dbReference>
<protein>
    <recommendedName>
        <fullName evidence="1">Death domain-containing protein</fullName>
    </recommendedName>
</protein>
<organism evidence="2 3">
    <name type="scientific">Parashewanella curva</name>
    <dbReference type="NCBI Taxonomy" id="2338552"/>
    <lineage>
        <taxon>Bacteria</taxon>
        <taxon>Pseudomonadati</taxon>
        <taxon>Pseudomonadota</taxon>
        <taxon>Gammaproteobacteria</taxon>
        <taxon>Alteromonadales</taxon>
        <taxon>Shewanellaceae</taxon>
        <taxon>Parashewanella</taxon>
    </lineage>
</organism>
<evidence type="ECO:0000313" key="3">
    <source>
        <dbReference type="Proteomes" id="UP000281474"/>
    </source>
</evidence>
<accession>A0A3L8Q0T1</accession>
<dbReference type="AlphaFoldDB" id="A0A3L8Q0T1"/>
<evidence type="ECO:0000313" key="2">
    <source>
        <dbReference type="EMBL" id="RLV61060.1"/>
    </source>
</evidence>
<dbReference type="RefSeq" id="WP_121837760.1">
    <property type="nucleotide sequence ID" value="NZ_ML014758.1"/>
</dbReference>
<name>A0A3L8Q0T1_9GAMM</name>
<sequence length="398" mass="44862">MAISKPQFTSIKIDELYRDTVDTLSPHWKEVATDLKVPSELIQHLVSSSGESDRDKLLWVIDNWAQPESQPNIELFHTAVRNQSASLAEKMTPKILLEKYTVRDRVKATDELVQIGHDKKQDSIDDDPFIMASKRSDLIQSFINAGVPESQTEALLNAVISAADNKFNAEVNNAIKLKEPDAKHSSSDTQLTVVGKSFDELYQDLITLGLTENQSKQIVQEIMDAGNKIIEAALPKEEQSEQPSDTTPISHPVSGYMPKIVNRVESFRLPQAVAEDETTKAFPSFVGKASFVDLVHMPKEEMRKIGCLISEKWLHVGFKFNLSKDKLIEISLNTAFEFVPNQACVENILLEIKDNNPSMSLARFTKSLDECLRSADVPSDVRTQVYMHYRNIAQKLFW</sequence>
<comment type="caution">
    <text evidence="2">The sequence shown here is derived from an EMBL/GenBank/DDBJ whole genome shotgun (WGS) entry which is preliminary data.</text>
</comment>
<evidence type="ECO:0000259" key="1">
    <source>
        <dbReference type="PROSITE" id="PS50017"/>
    </source>
</evidence>